<keyword evidence="5" id="KW-0547">Nucleotide-binding</keyword>
<evidence type="ECO:0000256" key="11">
    <source>
        <dbReference type="ARBA" id="ARBA00023117"/>
    </source>
</evidence>
<feature type="compositionally biased region" description="Acidic residues" evidence="19">
    <location>
        <begin position="793"/>
        <end position="803"/>
    </location>
</feature>
<dbReference type="GO" id="GO:0006334">
    <property type="term" value="P:nucleosome assembly"/>
    <property type="evidence" value="ECO:0007669"/>
    <property type="project" value="TreeGrafter"/>
</dbReference>
<feature type="compositionally biased region" description="Basic and acidic residues" evidence="19">
    <location>
        <begin position="876"/>
        <end position="893"/>
    </location>
</feature>
<dbReference type="InterPro" id="IPR003960">
    <property type="entry name" value="ATPase_AAA_CS"/>
</dbReference>
<feature type="compositionally biased region" description="Low complexity" evidence="19">
    <location>
        <begin position="1"/>
        <end position="13"/>
    </location>
</feature>
<evidence type="ECO:0000256" key="4">
    <source>
        <dbReference type="ARBA" id="ARBA00022553"/>
    </source>
</evidence>
<evidence type="ECO:0000256" key="15">
    <source>
        <dbReference type="ARBA" id="ARBA00049360"/>
    </source>
</evidence>
<protein>
    <recommendedName>
        <fullName evidence="16">ATPase family AAA domain-containing protein 2</fullName>
    </recommendedName>
</protein>
<dbReference type="PRINTS" id="PR00503">
    <property type="entry name" value="BROMODOMAIN"/>
</dbReference>
<dbReference type="InterPro" id="IPR003959">
    <property type="entry name" value="ATPase_AAA_core"/>
</dbReference>
<feature type="domain" description="Bromo" evidence="20">
    <location>
        <begin position="638"/>
        <end position="708"/>
    </location>
</feature>
<dbReference type="PROSITE" id="PS00674">
    <property type="entry name" value="AAA"/>
    <property type="match status" value="1"/>
</dbReference>
<dbReference type="Gene3D" id="1.20.920.10">
    <property type="entry name" value="Bromodomain-like"/>
    <property type="match status" value="1"/>
</dbReference>
<feature type="compositionally biased region" description="Polar residues" evidence="19">
    <location>
        <begin position="836"/>
        <end position="858"/>
    </location>
</feature>
<evidence type="ECO:0000313" key="21">
    <source>
        <dbReference type="Ensembl" id="ENSCCRP00015074454.1"/>
    </source>
</evidence>
<keyword evidence="14" id="KW-0539">Nucleus</keyword>
<dbReference type="SUPFAM" id="SSF47370">
    <property type="entry name" value="Bromodomain"/>
    <property type="match status" value="1"/>
</dbReference>
<feature type="coiled-coil region" evidence="18">
    <location>
        <begin position="605"/>
        <end position="632"/>
    </location>
</feature>
<dbReference type="GO" id="GO:0016887">
    <property type="term" value="F:ATP hydrolysis activity"/>
    <property type="evidence" value="ECO:0007669"/>
    <property type="project" value="InterPro"/>
</dbReference>
<name>A0A8C1X5P0_CYPCA</name>
<dbReference type="SUPFAM" id="SSF52540">
    <property type="entry name" value="P-loop containing nucleoside triphosphate hydrolases"/>
    <property type="match status" value="2"/>
</dbReference>
<dbReference type="InterPro" id="IPR027417">
    <property type="entry name" value="P-loop_NTPase"/>
</dbReference>
<dbReference type="CDD" id="cd19517">
    <property type="entry name" value="RecA-like_Yta7-like"/>
    <property type="match status" value="1"/>
</dbReference>
<dbReference type="PANTHER" id="PTHR23069:SF4">
    <property type="entry name" value="ATPASE FAMILY AAA DOMAIN-CONTAINING PROTEIN 2"/>
    <property type="match status" value="1"/>
</dbReference>
<dbReference type="CDD" id="cd05528">
    <property type="entry name" value="Bromo_AAA"/>
    <property type="match status" value="1"/>
</dbReference>
<keyword evidence="7" id="KW-0067">ATP-binding</keyword>
<proteinExistence type="inferred from homology"/>
<evidence type="ECO:0000256" key="10">
    <source>
        <dbReference type="ARBA" id="ARBA00023054"/>
    </source>
</evidence>
<keyword evidence="8" id="KW-0832">Ubl conjugation</keyword>
<sequence length="1016" mass="114543">HAIHSSDSTSSSSSDEEKFERRRSKSRSRCLPMNLRKEDLLGIHKDRIKIGASLADVDPMQIDQTVRFDSIGGLGKHISALKEMVVFPLLYPEVFEKFKIQPPRGCLFYGPPGTGKTLVARALANECSQGERKVAFFMRKGADCLSKWVGESERQLRLLFDQAYQMRPSIIFFDEIDGIAPVRSSRQDQIHSSIVSTLLALMDGLDSRGEVVVIGATNRLDSIDPALRRPGRFDREFLFNLPDREARKDILKIHTRQWDPQLSDVFLEELADKCVGYCGADIKAVCSEAALCALRRRYPQIYASSQKLLLDVESISVSGRDFLSAMTKIVPASQRAVASPAKALTPVIEPLLSSALNKAMEMLQRLFPHVEQGLKKKRDGVSGILDDLLQSEDEGSSVWITNKGQKNTGPSASALHLNRSALQQPTSFRPRLLLCGTSGSGQTSHLAPAILHSLEKFTVYTLDIAVLYGVSSATPEEACAQVFCEARRTAPSILYIPHIQCWWDTVSSTLKATFISLLQDIPSFCPCLLLATCSFPHHTLYPEVQDLFHVEYGEVFDVPLPSQEERHRFFEDLILNQAAKAPVSKRDAVLQALEVLPVAPPPPPRQLSKQEMQKLEEQEEDTLRELRLFLRDVTNRLAQDKRFKAFTKPVDIEEVPDYTTVIKQPMDLSTVLSQIDLHKYETVAAYLQDVDLIWQNALEYNPDRDPSDRLIRHRACALKDTVHAIIRDELDEDFEKICAEIKESRIKRGFTDTTSDHIWIGVKLKNRWRNGFIRRKKSCSNLNSKDNPNTAESGDEEEEEEEDGKLAESEDAEKMKDVECESMDTDGCARAEEATESTAVAQNNNIPNEGQEPDNTASAEDEVVNVETVQNNATDGHNDVQESEGSEPKRTEPSAEDNTETVCMGFSEFRLRRMTRGFKMQAEQQSLISVDAAIKILEQKNMPLIVDHNKLKELLQRVVNMTEGYEVNQLEKLYALLCQSIYRHRKDYDKTALIQVHLDDARIHPASFHVFECCAY</sequence>
<comment type="subcellular location">
    <subcellularLocation>
        <location evidence="1">Nucleus</location>
    </subcellularLocation>
</comment>
<comment type="catalytic activity">
    <reaction evidence="15">
        <text>ATP + H2O = ADP + phosphate + H(+)</text>
        <dbReference type="Rhea" id="RHEA:13065"/>
        <dbReference type="ChEBI" id="CHEBI:15377"/>
        <dbReference type="ChEBI" id="CHEBI:15378"/>
        <dbReference type="ChEBI" id="CHEBI:30616"/>
        <dbReference type="ChEBI" id="CHEBI:43474"/>
        <dbReference type="ChEBI" id="CHEBI:456216"/>
    </reaction>
</comment>
<dbReference type="SMART" id="SM00382">
    <property type="entry name" value="AAA"/>
    <property type="match status" value="1"/>
</dbReference>
<evidence type="ECO:0000256" key="2">
    <source>
        <dbReference type="ARBA" id="ARBA00006914"/>
    </source>
</evidence>
<dbReference type="Gene3D" id="3.40.50.300">
    <property type="entry name" value="P-loop containing nucleotide triphosphate hydrolases"/>
    <property type="match status" value="2"/>
</dbReference>
<accession>A0A8C1X5P0</accession>
<keyword evidence="11 17" id="KW-0103">Bromodomain</keyword>
<dbReference type="InterPro" id="IPR045199">
    <property type="entry name" value="ATAD2-like"/>
</dbReference>
<evidence type="ECO:0000256" key="8">
    <source>
        <dbReference type="ARBA" id="ARBA00022843"/>
    </source>
</evidence>
<keyword evidence="10 18" id="KW-0175">Coiled coil</keyword>
<dbReference type="GO" id="GO:0006337">
    <property type="term" value="P:nucleosome disassembly"/>
    <property type="evidence" value="ECO:0007669"/>
    <property type="project" value="TreeGrafter"/>
</dbReference>
<dbReference type="PROSITE" id="PS50014">
    <property type="entry name" value="BROMODOMAIN_2"/>
    <property type="match status" value="1"/>
</dbReference>
<dbReference type="Pfam" id="PF00004">
    <property type="entry name" value="AAA"/>
    <property type="match status" value="1"/>
</dbReference>
<dbReference type="InterPro" id="IPR036427">
    <property type="entry name" value="Bromodomain-like_sf"/>
</dbReference>
<organism evidence="21 22">
    <name type="scientific">Cyprinus carpio</name>
    <name type="common">Common carp</name>
    <dbReference type="NCBI Taxonomy" id="7962"/>
    <lineage>
        <taxon>Eukaryota</taxon>
        <taxon>Metazoa</taxon>
        <taxon>Chordata</taxon>
        <taxon>Craniata</taxon>
        <taxon>Vertebrata</taxon>
        <taxon>Euteleostomi</taxon>
        <taxon>Actinopterygii</taxon>
        <taxon>Neopterygii</taxon>
        <taxon>Teleostei</taxon>
        <taxon>Ostariophysi</taxon>
        <taxon>Cypriniformes</taxon>
        <taxon>Cyprinidae</taxon>
        <taxon>Cyprininae</taxon>
        <taxon>Cyprinus</taxon>
    </lineage>
</organism>
<dbReference type="FunFam" id="3.40.50.300:FF:000734">
    <property type="entry name" value="ATPase family, AAA domain containing 2"/>
    <property type="match status" value="1"/>
</dbReference>
<evidence type="ECO:0000256" key="3">
    <source>
        <dbReference type="ARBA" id="ARBA00022499"/>
    </source>
</evidence>
<feature type="compositionally biased region" description="Polar residues" evidence="19">
    <location>
        <begin position="779"/>
        <end position="790"/>
    </location>
</feature>
<evidence type="ECO:0000256" key="7">
    <source>
        <dbReference type="ARBA" id="ARBA00022840"/>
    </source>
</evidence>
<dbReference type="FunFam" id="1.10.8.60:FF:000016">
    <property type="entry name" value="ATPase family AAA domain-containing protein 2B"/>
    <property type="match status" value="1"/>
</dbReference>
<keyword evidence="12" id="KW-0010">Activator</keyword>
<evidence type="ECO:0000256" key="16">
    <source>
        <dbReference type="ARBA" id="ARBA00071858"/>
    </source>
</evidence>
<dbReference type="FunFam" id="1.20.920.10:FF:000021">
    <property type="entry name" value="ATPase family AAA domain-containing protein 2"/>
    <property type="match status" value="1"/>
</dbReference>
<comment type="similarity">
    <text evidence="2">Belongs to the AAA ATPase family.</text>
</comment>
<keyword evidence="6" id="KW-0378">Hydrolase</keyword>
<evidence type="ECO:0000256" key="1">
    <source>
        <dbReference type="ARBA" id="ARBA00004123"/>
    </source>
</evidence>
<feature type="compositionally biased region" description="Basic and acidic residues" evidence="19">
    <location>
        <begin position="804"/>
        <end position="819"/>
    </location>
</feature>
<keyword evidence="13" id="KW-0804">Transcription</keyword>
<evidence type="ECO:0000256" key="9">
    <source>
        <dbReference type="ARBA" id="ARBA00023015"/>
    </source>
</evidence>
<dbReference type="Proteomes" id="UP000694700">
    <property type="component" value="Unplaced"/>
</dbReference>
<dbReference type="AlphaFoldDB" id="A0A8C1X5P0"/>
<evidence type="ECO:0000256" key="13">
    <source>
        <dbReference type="ARBA" id="ARBA00023163"/>
    </source>
</evidence>
<dbReference type="InterPro" id="IPR041569">
    <property type="entry name" value="AAA_lid_3"/>
</dbReference>
<keyword evidence="9" id="KW-0805">Transcription regulation</keyword>
<evidence type="ECO:0000313" key="22">
    <source>
        <dbReference type="Proteomes" id="UP000694700"/>
    </source>
</evidence>
<dbReference type="InterPro" id="IPR003593">
    <property type="entry name" value="AAA+_ATPase"/>
</dbReference>
<dbReference type="Pfam" id="PF00439">
    <property type="entry name" value="Bromodomain"/>
    <property type="match status" value="1"/>
</dbReference>
<dbReference type="InterPro" id="IPR001487">
    <property type="entry name" value="Bromodomain"/>
</dbReference>
<dbReference type="GO" id="GO:0003682">
    <property type="term" value="F:chromatin binding"/>
    <property type="evidence" value="ECO:0007669"/>
    <property type="project" value="TreeGrafter"/>
</dbReference>
<dbReference type="Pfam" id="PF17862">
    <property type="entry name" value="AAA_lid_3"/>
    <property type="match status" value="1"/>
</dbReference>
<evidence type="ECO:0000256" key="12">
    <source>
        <dbReference type="ARBA" id="ARBA00023159"/>
    </source>
</evidence>
<keyword evidence="3" id="KW-1017">Isopeptide bond</keyword>
<reference evidence="21" key="1">
    <citation type="submission" date="2025-08" db="UniProtKB">
        <authorList>
            <consortium name="Ensembl"/>
        </authorList>
    </citation>
    <scope>IDENTIFICATION</scope>
</reference>
<dbReference type="Gene3D" id="1.10.8.60">
    <property type="match status" value="1"/>
</dbReference>
<feature type="region of interest" description="Disordered" evidence="19">
    <location>
        <begin position="779"/>
        <end position="900"/>
    </location>
</feature>
<evidence type="ECO:0000256" key="6">
    <source>
        <dbReference type="ARBA" id="ARBA00022801"/>
    </source>
</evidence>
<dbReference type="SMART" id="SM00297">
    <property type="entry name" value="BROMO"/>
    <property type="match status" value="1"/>
</dbReference>
<evidence type="ECO:0000256" key="19">
    <source>
        <dbReference type="SAM" id="MobiDB-lite"/>
    </source>
</evidence>
<evidence type="ECO:0000256" key="5">
    <source>
        <dbReference type="ARBA" id="ARBA00022741"/>
    </source>
</evidence>
<evidence type="ECO:0000256" key="18">
    <source>
        <dbReference type="SAM" id="Coils"/>
    </source>
</evidence>
<dbReference type="Ensembl" id="ENSCCRT00015076882.1">
    <property type="protein sequence ID" value="ENSCCRP00015074454.1"/>
    <property type="gene ID" value="ENSCCRG00015028126.1"/>
</dbReference>
<evidence type="ECO:0000256" key="17">
    <source>
        <dbReference type="PROSITE-ProRule" id="PRU00035"/>
    </source>
</evidence>
<dbReference type="FunFam" id="3.40.50.300:FF:000061">
    <property type="entry name" value="ATPase family, AAA domain-containing 2"/>
    <property type="match status" value="1"/>
</dbReference>
<dbReference type="GO" id="GO:0005654">
    <property type="term" value="C:nucleoplasm"/>
    <property type="evidence" value="ECO:0007669"/>
    <property type="project" value="UniProtKB-ARBA"/>
</dbReference>
<evidence type="ECO:0000256" key="14">
    <source>
        <dbReference type="ARBA" id="ARBA00023242"/>
    </source>
</evidence>
<dbReference type="InterPro" id="IPR018359">
    <property type="entry name" value="Bromodomain_CS"/>
</dbReference>
<dbReference type="GO" id="GO:0042393">
    <property type="term" value="F:histone binding"/>
    <property type="evidence" value="ECO:0007669"/>
    <property type="project" value="TreeGrafter"/>
</dbReference>
<dbReference type="GO" id="GO:0005524">
    <property type="term" value="F:ATP binding"/>
    <property type="evidence" value="ECO:0007669"/>
    <property type="project" value="UniProtKB-KW"/>
</dbReference>
<dbReference type="PROSITE" id="PS00633">
    <property type="entry name" value="BROMODOMAIN_1"/>
    <property type="match status" value="1"/>
</dbReference>
<dbReference type="GO" id="GO:0045815">
    <property type="term" value="P:transcription initiation-coupled chromatin remodeling"/>
    <property type="evidence" value="ECO:0007669"/>
    <property type="project" value="TreeGrafter"/>
</dbReference>
<feature type="region of interest" description="Disordered" evidence="19">
    <location>
        <begin position="1"/>
        <end position="28"/>
    </location>
</feature>
<keyword evidence="4" id="KW-0597">Phosphoprotein</keyword>
<evidence type="ECO:0000259" key="20">
    <source>
        <dbReference type="PROSITE" id="PS50014"/>
    </source>
</evidence>
<dbReference type="PANTHER" id="PTHR23069">
    <property type="entry name" value="AAA DOMAIN-CONTAINING"/>
    <property type="match status" value="1"/>
</dbReference>